<reference evidence="1" key="1">
    <citation type="journal article" date="2004" name="Nature">
        <title>Genome duplication in the teleost fish Tetraodon nigroviridis reveals the early vertebrate proto-karyotype.</title>
        <authorList>
            <person name="Jaillon O."/>
            <person name="Aury J.-M."/>
            <person name="Brunet F."/>
            <person name="Petit J.-L."/>
            <person name="Stange-Thomann N."/>
            <person name="Mauceli E."/>
            <person name="Bouneau L."/>
            <person name="Fischer C."/>
            <person name="Ozouf-Costaz C."/>
            <person name="Bernot A."/>
            <person name="Nicaud S."/>
            <person name="Jaffe D."/>
            <person name="Fisher S."/>
            <person name="Lutfalla G."/>
            <person name="Dossat C."/>
            <person name="Segurens B."/>
            <person name="Dasilva C."/>
            <person name="Salanoubat M."/>
            <person name="Levy M."/>
            <person name="Boudet N."/>
            <person name="Castellano S."/>
            <person name="Anthouard V."/>
            <person name="Jubin C."/>
            <person name="Castelli V."/>
            <person name="Katinka M."/>
            <person name="Vacherie B."/>
            <person name="Biemont C."/>
            <person name="Skalli Z."/>
            <person name="Cattolico L."/>
            <person name="Poulain J."/>
            <person name="De Berardinis V."/>
            <person name="Cruaud C."/>
            <person name="Duprat S."/>
            <person name="Brottier P."/>
            <person name="Coutanceau J.-P."/>
            <person name="Gouzy J."/>
            <person name="Parra G."/>
            <person name="Lardier G."/>
            <person name="Chapple C."/>
            <person name="McKernan K.J."/>
            <person name="McEwan P."/>
            <person name="Bosak S."/>
            <person name="Kellis M."/>
            <person name="Volff J.-N."/>
            <person name="Guigo R."/>
            <person name="Zody M.C."/>
            <person name="Mesirov J."/>
            <person name="Lindblad-Toh K."/>
            <person name="Birren B."/>
            <person name="Nusbaum C."/>
            <person name="Kahn D."/>
            <person name="Robinson-Rechavi M."/>
            <person name="Laudet V."/>
            <person name="Schachter V."/>
            <person name="Quetier F."/>
            <person name="Saurin W."/>
            <person name="Scarpelli C."/>
            <person name="Wincker P."/>
            <person name="Lander E.S."/>
            <person name="Weissenbach J."/>
            <person name="Roest Crollius H."/>
        </authorList>
    </citation>
    <scope>NUCLEOTIDE SEQUENCE [LARGE SCALE GENOMIC DNA]</scope>
</reference>
<name>Q4RJP4_TETNG</name>
<gene>
    <name evidence="1" type="ORF">GSTENG00033340001</name>
</gene>
<evidence type="ECO:0000313" key="1">
    <source>
        <dbReference type="EMBL" id="CAG11388.1"/>
    </source>
</evidence>
<proteinExistence type="predicted"/>
<comment type="caution">
    <text evidence="1">The sequence shown here is derived from an EMBL/GenBank/DDBJ whole genome shotgun (WGS) entry which is preliminary data.</text>
</comment>
<dbReference type="AlphaFoldDB" id="Q4RJP4"/>
<dbReference type="KEGG" id="tng:GSTEN00033340G001"/>
<dbReference type="EMBL" id="CAAE01015035">
    <property type="protein sequence ID" value="CAG11388.1"/>
    <property type="molecule type" value="Genomic_DNA"/>
</dbReference>
<sequence>MACGNNRIKVGRLGKSSSIPTQLREATKCSSDIHSSRQGFGRMENEVELARCSGRYMRERRERSEIASEKAVIKQG</sequence>
<organism evidence="1">
    <name type="scientific">Tetraodon nigroviridis</name>
    <name type="common">Spotted green pufferfish</name>
    <name type="synonym">Chelonodon nigroviridis</name>
    <dbReference type="NCBI Taxonomy" id="99883"/>
    <lineage>
        <taxon>Eukaryota</taxon>
        <taxon>Metazoa</taxon>
        <taxon>Chordata</taxon>
        <taxon>Craniata</taxon>
        <taxon>Vertebrata</taxon>
        <taxon>Euteleostomi</taxon>
        <taxon>Actinopterygii</taxon>
        <taxon>Neopterygii</taxon>
        <taxon>Teleostei</taxon>
        <taxon>Neoteleostei</taxon>
        <taxon>Acanthomorphata</taxon>
        <taxon>Eupercaria</taxon>
        <taxon>Tetraodontiformes</taxon>
        <taxon>Tetradontoidea</taxon>
        <taxon>Tetraodontidae</taxon>
        <taxon>Tetraodon</taxon>
    </lineage>
</organism>
<reference evidence="1" key="2">
    <citation type="submission" date="2004-02" db="EMBL/GenBank/DDBJ databases">
        <authorList>
            <consortium name="Genoscope"/>
            <consortium name="Whitehead Institute Centre for Genome Research"/>
        </authorList>
    </citation>
    <scope>NUCLEOTIDE SEQUENCE</scope>
</reference>
<accession>Q4RJP4</accession>
<protein>
    <submittedName>
        <fullName evidence="1">(spotted green pufferfish) hypothetical protein</fullName>
    </submittedName>
</protein>